<comment type="caution">
    <text evidence="1">The sequence shown here is derived from an EMBL/GenBank/DDBJ whole genome shotgun (WGS) entry which is preliminary data.</text>
</comment>
<feature type="non-terminal residue" evidence="1">
    <location>
        <position position="33"/>
    </location>
</feature>
<name>A0A7J8NLI3_9ROSI</name>
<gene>
    <name evidence="1" type="ORF">Golob_024889</name>
</gene>
<evidence type="ECO:0000313" key="2">
    <source>
        <dbReference type="Proteomes" id="UP000593572"/>
    </source>
</evidence>
<dbReference type="AlphaFoldDB" id="A0A7J8NLI3"/>
<proteinExistence type="predicted"/>
<sequence>MFNIISIVPSWCWEISLSEVFLIGVGATGSVAP</sequence>
<evidence type="ECO:0000313" key="1">
    <source>
        <dbReference type="EMBL" id="MBA0577720.1"/>
    </source>
</evidence>
<reference evidence="1 2" key="1">
    <citation type="journal article" date="2019" name="Genome Biol. Evol.">
        <title>Insights into the evolution of the New World diploid cottons (Gossypium, subgenus Houzingenia) based on genome sequencing.</title>
        <authorList>
            <person name="Grover C.E."/>
            <person name="Arick M.A. 2nd"/>
            <person name="Thrash A."/>
            <person name="Conover J.L."/>
            <person name="Sanders W.S."/>
            <person name="Peterson D.G."/>
            <person name="Frelichowski J.E."/>
            <person name="Scheffler J.A."/>
            <person name="Scheffler B.E."/>
            <person name="Wendel J.F."/>
        </authorList>
    </citation>
    <scope>NUCLEOTIDE SEQUENCE [LARGE SCALE GENOMIC DNA]</scope>
    <source>
        <strain evidence="1">157</strain>
        <tissue evidence="1">Leaf</tissue>
    </source>
</reference>
<dbReference type="Proteomes" id="UP000593572">
    <property type="component" value="Unassembled WGS sequence"/>
</dbReference>
<keyword evidence="2" id="KW-1185">Reference proteome</keyword>
<organism evidence="1 2">
    <name type="scientific">Gossypium lobatum</name>
    <dbReference type="NCBI Taxonomy" id="34289"/>
    <lineage>
        <taxon>Eukaryota</taxon>
        <taxon>Viridiplantae</taxon>
        <taxon>Streptophyta</taxon>
        <taxon>Embryophyta</taxon>
        <taxon>Tracheophyta</taxon>
        <taxon>Spermatophyta</taxon>
        <taxon>Magnoliopsida</taxon>
        <taxon>eudicotyledons</taxon>
        <taxon>Gunneridae</taxon>
        <taxon>Pentapetalae</taxon>
        <taxon>rosids</taxon>
        <taxon>malvids</taxon>
        <taxon>Malvales</taxon>
        <taxon>Malvaceae</taxon>
        <taxon>Malvoideae</taxon>
        <taxon>Gossypium</taxon>
    </lineage>
</organism>
<accession>A0A7J8NLI3</accession>
<dbReference type="EMBL" id="JABEZX010356914">
    <property type="protein sequence ID" value="MBA0577720.1"/>
    <property type="molecule type" value="Genomic_DNA"/>
</dbReference>
<protein>
    <submittedName>
        <fullName evidence="1">Uncharacterized protein</fullName>
    </submittedName>
</protein>